<dbReference type="InterPro" id="IPR001926">
    <property type="entry name" value="TrpB-like_PALP"/>
</dbReference>
<dbReference type="CDD" id="cd01560">
    <property type="entry name" value="Thr-synth_2"/>
    <property type="match status" value="1"/>
</dbReference>
<proteinExistence type="inferred from homology"/>
<dbReference type="Proteomes" id="UP000466864">
    <property type="component" value="Unassembled WGS sequence"/>
</dbReference>
<organism evidence="8 9">
    <name type="scientific">Bilifractor porci</name>
    <dbReference type="NCBI Taxonomy" id="2606636"/>
    <lineage>
        <taxon>Bacteria</taxon>
        <taxon>Bacillati</taxon>
        <taxon>Bacillota</taxon>
        <taxon>Clostridia</taxon>
        <taxon>Lachnospirales</taxon>
        <taxon>Lachnospiraceae</taxon>
        <taxon>Bilifractor</taxon>
    </lineage>
</organism>
<comment type="cofactor">
    <cofactor evidence="1 5">
        <name>pyridoxal 5'-phosphate</name>
        <dbReference type="ChEBI" id="CHEBI:597326"/>
    </cofactor>
</comment>
<evidence type="ECO:0000313" key="9">
    <source>
        <dbReference type="Proteomes" id="UP000466864"/>
    </source>
</evidence>
<feature type="domain" description="Threonine synthase N-terminal" evidence="7">
    <location>
        <begin position="5"/>
        <end position="80"/>
    </location>
</feature>
<dbReference type="EC" id="4.2.3.1" evidence="4"/>
<dbReference type="GO" id="GO:0005737">
    <property type="term" value="C:cytoplasm"/>
    <property type="evidence" value="ECO:0007669"/>
    <property type="project" value="TreeGrafter"/>
</dbReference>
<dbReference type="NCBIfam" id="TIGR00260">
    <property type="entry name" value="thrC"/>
    <property type="match status" value="1"/>
</dbReference>
<accession>A0A7X2P601</accession>
<evidence type="ECO:0000256" key="1">
    <source>
        <dbReference type="ARBA" id="ARBA00001933"/>
    </source>
</evidence>
<dbReference type="SUPFAM" id="SSF53686">
    <property type="entry name" value="Tryptophan synthase beta subunit-like PLP-dependent enzymes"/>
    <property type="match status" value="1"/>
</dbReference>
<dbReference type="GO" id="GO:0004795">
    <property type="term" value="F:threonine synthase activity"/>
    <property type="evidence" value="ECO:0007669"/>
    <property type="project" value="UniProtKB-UniRule"/>
</dbReference>
<keyword evidence="8" id="KW-0456">Lyase</keyword>
<protein>
    <recommendedName>
        <fullName evidence="4">Threonine synthase</fullName>
        <ecNumber evidence="4">4.2.3.1</ecNumber>
    </recommendedName>
</protein>
<evidence type="ECO:0000313" key="8">
    <source>
        <dbReference type="EMBL" id="MST80839.1"/>
    </source>
</evidence>
<keyword evidence="9" id="KW-1185">Reference proteome</keyword>
<comment type="caution">
    <text evidence="8">The sequence shown here is derived from an EMBL/GenBank/DDBJ whole genome shotgun (WGS) entry which is preliminary data.</text>
</comment>
<evidence type="ECO:0000256" key="4">
    <source>
        <dbReference type="NCBIfam" id="TIGR00260"/>
    </source>
</evidence>
<evidence type="ECO:0000256" key="5">
    <source>
        <dbReference type="PIRSR" id="PIRSR604450-51"/>
    </source>
</evidence>
<dbReference type="RefSeq" id="WP_154456655.1">
    <property type="nucleotide sequence ID" value="NZ_VUMV01000001.1"/>
</dbReference>
<dbReference type="GO" id="GO:0009088">
    <property type="term" value="P:threonine biosynthetic process"/>
    <property type="evidence" value="ECO:0007669"/>
    <property type="project" value="UniProtKB-UniRule"/>
</dbReference>
<dbReference type="InterPro" id="IPR029144">
    <property type="entry name" value="Thr_synth_N"/>
</dbReference>
<dbReference type="InterPro" id="IPR036052">
    <property type="entry name" value="TrpB-like_PALP_sf"/>
</dbReference>
<dbReference type="Gene3D" id="3.90.1380.10">
    <property type="entry name" value="Threonine synthase, N-terminal domain"/>
    <property type="match status" value="1"/>
</dbReference>
<dbReference type="InterPro" id="IPR037158">
    <property type="entry name" value="Thr_synth_N_sf"/>
</dbReference>
<feature type="domain" description="Tryptophan synthase beta chain-like PALP" evidence="6">
    <location>
        <begin position="98"/>
        <end position="420"/>
    </location>
</feature>
<evidence type="ECO:0000259" key="6">
    <source>
        <dbReference type="Pfam" id="PF00291"/>
    </source>
</evidence>
<dbReference type="Pfam" id="PF00291">
    <property type="entry name" value="PALP"/>
    <property type="match status" value="1"/>
</dbReference>
<dbReference type="PANTHER" id="PTHR43515:SF1">
    <property type="entry name" value="THREONINE SYNTHASE-LIKE 1"/>
    <property type="match status" value="1"/>
</dbReference>
<evidence type="ECO:0000256" key="2">
    <source>
        <dbReference type="ARBA" id="ARBA00005517"/>
    </source>
</evidence>
<dbReference type="InterPro" id="IPR004450">
    <property type="entry name" value="Thr_synthase-like"/>
</dbReference>
<evidence type="ECO:0000256" key="3">
    <source>
        <dbReference type="ARBA" id="ARBA00022898"/>
    </source>
</evidence>
<evidence type="ECO:0000259" key="7">
    <source>
        <dbReference type="Pfam" id="PF14821"/>
    </source>
</evidence>
<comment type="similarity">
    <text evidence="2">Belongs to the threonine synthase family.</text>
</comment>
<dbReference type="Pfam" id="PF14821">
    <property type="entry name" value="Thr_synth_N"/>
    <property type="match status" value="1"/>
</dbReference>
<sequence>MQILYDSTRGGETGILASQAVLNGLARDGGLYVPSSFPRLDVSLESLAEMDYRELAFQVMKLFLTDYTEEELRNCINHAYDDKFDVPEIAPLHRADGSWFLELFHGKTIAFKDMALSILPYLMTTAAKKNHIKNEICILTATSGDTGKAAMAGFANVPGTQIIVFFPKDGVSPVQKRQMVTQKGENTHVVAINGNFDDAQTGVKKLFGDRELEKEMDRHGIQFSSANSINIGRLVPQAAYYVYAYSRLVKAGEIQAGDPINVTVPTGNFGNILAAYYAKQIGLPIHKLICASNENKVLFDFFSTGVYDRNRPFILTSSPSMDILVSSNLERLIYLIDGCDAEKTAKLMASLSGDGKYEISPEMRKKLEDFYGGFADEKTVAETISDIYRKDQYVIDPHTAVAAAVARQYREKTGDHTPMVIASTASPYKFARSVLHAIDAEKYDSMSDLEQFDALHHVSGVEIPEAIEEIKNAPVRHKTVADVPEMKSTVCRMLGLQ</sequence>
<gene>
    <name evidence="8" type="ORF">FYJ60_00610</name>
</gene>
<dbReference type="EMBL" id="VUMV01000001">
    <property type="protein sequence ID" value="MST80839.1"/>
    <property type="molecule type" value="Genomic_DNA"/>
</dbReference>
<dbReference type="AlphaFoldDB" id="A0A7X2P601"/>
<feature type="modified residue" description="N6-(pyridoxal phosphate)lysine" evidence="5">
    <location>
        <position position="112"/>
    </location>
</feature>
<keyword evidence="3 5" id="KW-0663">Pyridoxal phosphate</keyword>
<dbReference type="PANTHER" id="PTHR43515">
    <property type="entry name" value="THREONINE SYNTHASE-LIKE 1"/>
    <property type="match status" value="1"/>
</dbReference>
<dbReference type="Gene3D" id="3.40.50.1100">
    <property type="match status" value="2"/>
</dbReference>
<name>A0A7X2P601_9FIRM</name>
<reference evidence="8 9" key="1">
    <citation type="submission" date="2019-08" db="EMBL/GenBank/DDBJ databases">
        <title>In-depth cultivation of the pig gut microbiome towards novel bacterial diversity and tailored functional studies.</title>
        <authorList>
            <person name="Wylensek D."/>
            <person name="Hitch T.C.A."/>
            <person name="Clavel T."/>
        </authorList>
    </citation>
    <scope>NUCLEOTIDE SEQUENCE [LARGE SCALE GENOMIC DNA]</scope>
    <source>
        <strain evidence="8 9">Oil+RF-744-WCA-WT-13</strain>
    </source>
</reference>